<comment type="caution">
    <text evidence="2">The sequence shown here is derived from an EMBL/GenBank/DDBJ whole genome shotgun (WGS) entry which is preliminary data.</text>
</comment>
<feature type="domain" description="ERAP1-like C-terminal" evidence="1">
    <location>
        <begin position="27"/>
        <end position="130"/>
    </location>
</feature>
<dbReference type="Pfam" id="PF11838">
    <property type="entry name" value="ERAP1_C"/>
    <property type="match status" value="1"/>
</dbReference>
<dbReference type="Proteomes" id="UP001303046">
    <property type="component" value="Unassembled WGS sequence"/>
</dbReference>
<dbReference type="InterPro" id="IPR024571">
    <property type="entry name" value="ERAP1-like_C_dom"/>
</dbReference>
<name>A0ABR1DKK6_NECAM</name>
<sequence>MNASAALGPLASATRCTTQCFYPLKQVQRLLEILEANGKLDSVRSQDILHYFFVVYRTAVGHEFLFEFCTEHWDLIYKRLKSYLTILERVISFCFGTIHTHKQINQAKAFQKSIENANNAHVISKELERAEHRILWLEKHSKNLVQYFKSKTNQSDK</sequence>
<evidence type="ECO:0000313" key="3">
    <source>
        <dbReference type="Proteomes" id="UP001303046"/>
    </source>
</evidence>
<evidence type="ECO:0000313" key="2">
    <source>
        <dbReference type="EMBL" id="KAK6750989.1"/>
    </source>
</evidence>
<reference evidence="2 3" key="1">
    <citation type="submission" date="2023-08" db="EMBL/GenBank/DDBJ databases">
        <title>A Necator americanus chromosomal reference genome.</title>
        <authorList>
            <person name="Ilik V."/>
            <person name="Petrzelkova K.J."/>
            <person name="Pardy F."/>
            <person name="Fuh T."/>
            <person name="Niatou-Singa F.S."/>
            <person name="Gouil Q."/>
            <person name="Baker L."/>
            <person name="Ritchie M.E."/>
            <person name="Jex A.R."/>
            <person name="Gazzola D."/>
            <person name="Li H."/>
            <person name="Toshio Fujiwara R."/>
            <person name="Zhan B."/>
            <person name="Aroian R.V."/>
            <person name="Pafco B."/>
            <person name="Schwarz E.M."/>
        </authorList>
    </citation>
    <scope>NUCLEOTIDE SEQUENCE [LARGE SCALE GENOMIC DNA]</scope>
    <source>
        <strain evidence="2 3">Aroian</strain>
        <tissue evidence="2">Whole animal</tissue>
    </source>
</reference>
<evidence type="ECO:0000259" key="1">
    <source>
        <dbReference type="Pfam" id="PF11838"/>
    </source>
</evidence>
<gene>
    <name evidence="2" type="primary">Necator_chrIV.g16062</name>
    <name evidence="2" type="ORF">RB195_002766</name>
</gene>
<organism evidence="2 3">
    <name type="scientific">Necator americanus</name>
    <name type="common">Human hookworm</name>
    <dbReference type="NCBI Taxonomy" id="51031"/>
    <lineage>
        <taxon>Eukaryota</taxon>
        <taxon>Metazoa</taxon>
        <taxon>Ecdysozoa</taxon>
        <taxon>Nematoda</taxon>
        <taxon>Chromadorea</taxon>
        <taxon>Rhabditida</taxon>
        <taxon>Rhabditina</taxon>
        <taxon>Rhabditomorpha</taxon>
        <taxon>Strongyloidea</taxon>
        <taxon>Ancylostomatidae</taxon>
        <taxon>Bunostominae</taxon>
        <taxon>Necator</taxon>
    </lineage>
</organism>
<protein>
    <recommendedName>
        <fullName evidence="1">ERAP1-like C-terminal domain-containing protein</fullName>
    </recommendedName>
</protein>
<dbReference type="EMBL" id="JAVFWL010000004">
    <property type="protein sequence ID" value="KAK6750989.1"/>
    <property type="molecule type" value="Genomic_DNA"/>
</dbReference>
<dbReference type="Gene3D" id="1.25.50.20">
    <property type="match status" value="1"/>
</dbReference>
<keyword evidence="3" id="KW-1185">Reference proteome</keyword>
<proteinExistence type="predicted"/>
<accession>A0ABR1DKK6</accession>